<dbReference type="AlphaFoldDB" id="A0AAU0F0Z4"/>
<evidence type="ECO:0000313" key="1">
    <source>
        <dbReference type="EMBL" id="WOC51236.1"/>
    </source>
</evidence>
<evidence type="ECO:0000313" key="2">
    <source>
        <dbReference type="Proteomes" id="UP001432059"/>
    </source>
</evidence>
<accession>A0AAU0F0Z4</accession>
<proteinExistence type="predicted"/>
<dbReference type="EMBL" id="CP136426">
    <property type="protein sequence ID" value="WOC51236.1"/>
    <property type="molecule type" value="Genomic_DNA"/>
</dbReference>
<organism evidence="1 2">
    <name type="scientific">Bergeyella porcorum</name>
    <dbReference type="NCBI Taxonomy" id="1735111"/>
    <lineage>
        <taxon>Bacteria</taxon>
        <taxon>Pseudomonadati</taxon>
        <taxon>Bacteroidota</taxon>
        <taxon>Flavobacteriia</taxon>
        <taxon>Flavobacteriales</taxon>
        <taxon>Weeksellaceae</taxon>
        <taxon>Bergeyella</taxon>
    </lineage>
</organism>
<dbReference type="KEGG" id="bpor:BPO_0589"/>
<dbReference type="Proteomes" id="UP001432059">
    <property type="component" value="Chromosome"/>
</dbReference>
<keyword evidence="2" id="KW-1185">Reference proteome</keyword>
<name>A0AAU0F0Z4_9FLAO</name>
<gene>
    <name evidence="1" type="ORF">BPO_0589</name>
</gene>
<protein>
    <submittedName>
        <fullName evidence="1">Uncharacterized protein</fullName>
    </submittedName>
</protein>
<reference evidence="1" key="1">
    <citation type="submission" date="2023-10" db="EMBL/GenBank/DDBJ databases">
        <title>Characterization and whole genome sequencing of a novel strain of Bergeyella porcorum QD2021 isolated from pig.</title>
        <authorList>
            <person name="Liu G."/>
            <person name="Chen C."/>
            <person name="Han X."/>
        </authorList>
    </citation>
    <scope>NUCLEOTIDE SEQUENCE</scope>
    <source>
        <strain evidence="1">QD2021</strain>
    </source>
</reference>
<sequence>MESSALLSDFFLSQITQDYAVEKTSYSGKIIFLFK</sequence>